<name>A0A7Y4L3X0_9ACTN</name>
<dbReference type="EMBL" id="JABJRC010000007">
    <property type="protein sequence ID" value="NOL43852.1"/>
    <property type="molecule type" value="Genomic_DNA"/>
</dbReference>
<evidence type="ECO:0008006" key="5">
    <source>
        <dbReference type="Google" id="ProtNLM"/>
    </source>
</evidence>
<sequence length="56" mass="6187">MTLTSTVVVRLRTVLRPFGGGAEEVEIAPVREVVAALKPALRRRLQRRTGRHPPAT</sequence>
<dbReference type="AlphaFoldDB" id="A0A7Y4L3X0"/>
<evidence type="ECO:0000313" key="2">
    <source>
        <dbReference type="EMBL" id="NOL43852.1"/>
    </source>
</evidence>
<comment type="caution">
    <text evidence="2">The sequence shown here is derived from an EMBL/GenBank/DDBJ whole genome shotgun (WGS) entry which is preliminary data.</text>
</comment>
<proteinExistence type="predicted"/>
<reference evidence="2 3" key="1">
    <citation type="submission" date="2020-05" db="EMBL/GenBank/DDBJ databases">
        <title>Genome sequence of Kribbella sandramycini ATCC 39419.</title>
        <authorList>
            <person name="Maclea K.S."/>
            <person name="Fair J.L."/>
        </authorList>
    </citation>
    <scope>NUCLEOTIDE SEQUENCE [LARGE SCALE GENOMIC DNA]</scope>
    <source>
        <strain evidence="2 3">ATCC 39419</strain>
    </source>
</reference>
<protein>
    <recommendedName>
        <fullName evidence="5">MoaD/ThiS family protein</fullName>
    </recommendedName>
</protein>
<organism evidence="2 3">
    <name type="scientific">Kribbella sandramycini</name>
    <dbReference type="NCBI Taxonomy" id="60450"/>
    <lineage>
        <taxon>Bacteria</taxon>
        <taxon>Bacillati</taxon>
        <taxon>Actinomycetota</taxon>
        <taxon>Actinomycetes</taxon>
        <taxon>Propionibacteriales</taxon>
        <taxon>Kribbellaceae</taxon>
        <taxon>Kribbella</taxon>
    </lineage>
</organism>
<dbReference type="Proteomes" id="UP000534306">
    <property type="component" value="Unassembled WGS sequence"/>
</dbReference>
<reference evidence="1 4" key="2">
    <citation type="submission" date="2020-08" db="EMBL/GenBank/DDBJ databases">
        <title>Sequencing the genomes of 1000 actinobacteria strains.</title>
        <authorList>
            <person name="Klenk H.-P."/>
        </authorList>
    </citation>
    <scope>NUCLEOTIDE SEQUENCE [LARGE SCALE GENOMIC DNA]</scope>
    <source>
        <strain evidence="1 4">DSM 15626</strain>
    </source>
</reference>
<evidence type="ECO:0000313" key="1">
    <source>
        <dbReference type="EMBL" id="MBB6570709.1"/>
    </source>
</evidence>
<dbReference type="RefSeq" id="WP_171677095.1">
    <property type="nucleotide sequence ID" value="NZ_BAAAGT010000011.1"/>
</dbReference>
<gene>
    <name evidence="1" type="ORF">HNR71_006346</name>
    <name evidence="2" type="ORF">HPO96_26745</name>
</gene>
<dbReference type="EMBL" id="JACHKF010000001">
    <property type="protein sequence ID" value="MBB6570709.1"/>
    <property type="molecule type" value="Genomic_DNA"/>
</dbReference>
<keyword evidence="3" id="KW-1185">Reference proteome</keyword>
<accession>A0A7Y4L3X0</accession>
<evidence type="ECO:0000313" key="4">
    <source>
        <dbReference type="Proteomes" id="UP000553957"/>
    </source>
</evidence>
<dbReference type="Proteomes" id="UP000553957">
    <property type="component" value="Unassembled WGS sequence"/>
</dbReference>
<evidence type="ECO:0000313" key="3">
    <source>
        <dbReference type="Proteomes" id="UP000534306"/>
    </source>
</evidence>